<feature type="compositionally biased region" description="Acidic residues" evidence="1">
    <location>
        <begin position="43"/>
        <end position="60"/>
    </location>
</feature>
<comment type="caution">
    <text evidence="4">The sequence shown here is derived from an EMBL/GenBank/DDBJ whole genome shotgun (WGS) entry which is preliminary data.</text>
</comment>
<organism evidence="4 5">
    <name type="scientific">Candidatus Amulumruptor caecigallinarius</name>
    <dbReference type="NCBI Taxonomy" id="2109911"/>
    <lineage>
        <taxon>Bacteria</taxon>
        <taxon>Pseudomonadati</taxon>
        <taxon>Bacteroidota</taxon>
        <taxon>Bacteroidia</taxon>
        <taxon>Bacteroidales</taxon>
        <taxon>Muribaculaceae</taxon>
        <taxon>Candidatus Amulumruptor</taxon>
    </lineage>
</organism>
<accession>A0A4V1LA94</accession>
<dbReference type="Pfam" id="PF13472">
    <property type="entry name" value="Lipase_GDSL_2"/>
    <property type="match status" value="1"/>
</dbReference>
<evidence type="ECO:0000313" key="4">
    <source>
        <dbReference type="EMBL" id="HJE39657.1"/>
    </source>
</evidence>
<sequence length="494" mass="54143">MTNTSRTSLILAAVLSLSLSPVAASQTNPAPPVIIPENPVDNPDQEETSEVSESDEEEDSNAAAPHETTTEEVSEDDNSAERENEVIIAPDDSDIDIPIPSFINQEANTINLNGADWSNLRQAVNAHKIRPLSILIIGDSHIQANMGTGVTRELLQYRYGNAGRGIISPLRMSGTNQPYDYTFSSSLPYTAVKLMKAPWKRTMGFTGTSITPSTSLSNITIGTRTEEDYNPFNSIILFHKGKMVISGVTDELGNKVAYTQHPSRDFTFLKLASPNTRVTISYENLGDLTLFGASLSGGRPGVFYHSIGNNGATYDTYNRIGDIGASIKPLNPNLVILSLGTNEAFGRLDTARLRNSVDKLVKDIRDANPAAEILLVTPMECYRSTTKTVTKKVPVRSKRRKGRKRRVTRYRTVKTKVRSSGVNTNIRPIRDAIVAYGAENGIPVYDFWEVSGGSGAAATWIKNGLFSPDRIHHSAKGYRLEGRLMYDALVKAFQ</sequence>
<feature type="domain" description="SGNH hydrolase-type esterase" evidence="3">
    <location>
        <begin position="303"/>
        <end position="480"/>
    </location>
</feature>
<dbReference type="InterPro" id="IPR051532">
    <property type="entry name" value="Ester_Hydrolysis_Enzymes"/>
</dbReference>
<feature type="region of interest" description="Disordered" evidence="1">
    <location>
        <begin position="23"/>
        <end position="82"/>
    </location>
</feature>
<dbReference type="Gene3D" id="3.40.50.1110">
    <property type="entry name" value="SGNH hydrolase"/>
    <property type="match status" value="1"/>
</dbReference>
<protein>
    <submittedName>
        <fullName evidence="4">GDSL-type esterase/lipase family protein</fullName>
    </submittedName>
</protein>
<evidence type="ECO:0000313" key="5">
    <source>
        <dbReference type="Proteomes" id="UP000711407"/>
    </source>
</evidence>
<keyword evidence="2" id="KW-0732">Signal</keyword>
<dbReference type="SUPFAM" id="SSF52266">
    <property type="entry name" value="SGNH hydrolase"/>
    <property type="match status" value="1"/>
</dbReference>
<evidence type="ECO:0000259" key="3">
    <source>
        <dbReference type="Pfam" id="PF13472"/>
    </source>
</evidence>
<dbReference type="InterPro" id="IPR013830">
    <property type="entry name" value="SGNH_hydro"/>
</dbReference>
<dbReference type="AlphaFoldDB" id="A0A4V1LA94"/>
<feature type="signal peptide" evidence="2">
    <location>
        <begin position="1"/>
        <end position="23"/>
    </location>
</feature>
<dbReference type="GO" id="GO:0016788">
    <property type="term" value="F:hydrolase activity, acting on ester bonds"/>
    <property type="evidence" value="ECO:0007669"/>
    <property type="project" value="UniProtKB-ARBA"/>
</dbReference>
<dbReference type="Proteomes" id="UP000711407">
    <property type="component" value="Unassembled WGS sequence"/>
</dbReference>
<reference evidence="4" key="2">
    <citation type="submission" date="2021-09" db="EMBL/GenBank/DDBJ databases">
        <authorList>
            <person name="Gilroy R."/>
        </authorList>
    </citation>
    <scope>NUCLEOTIDE SEQUENCE</scope>
    <source>
        <strain evidence="4">4100</strain>
    </source>
</reference>
<dbReference type="InterPro" id="IPR036514">
    <property type="entry name" value="SGNH_hydro_sf"/>
</dbReference>
<evidence type="ECO:0000256" key="2">
    <source>
        <dbReference type="SAM" id="SignalP"/>
    </source>
</evidence>
<dbReference type="EMBL" id="DYXT01000040">
    <property type="protein sequence ID" value="HJE39657.1"/>
    <property type="molecule type" value="Genomic_DNA"/>
</dbReference>
<dbReference type="PANTHER" id="PTHR30383">
    <property type="entry name" value="THIOESTERASE 1/PROTEASE 1/LYSOPHOSPHOLIPASE L1"/>
    <property type="match status" value="1"/>
</dbReference>
<gene>
    <name evidence="4" type="ORF">K8V47_07890</name>
</gene>
<name>A0A4V1LA94_9BACT</name>
<reference evidence="4" key="1">
    <citation type="journal article" date="2021" name="PeerJ">
        <title>Extensive microbial diversity within the chicken gut microbiome revealed by metagenomics and culture.</title>
        <authorList>
            <person name="Gilroy R."/>
            <person name="Ravi A."/>
            <person name="Getino M."/>
            <person name="Pursley I."/>
            <person name="Horton D.L."/>
            <person name="Alikhan N.F."/>
            <person name="Baker D."/>
            <person name="Gharbi K."/>
            <person name="Hall N."/>
            <person name="Watson M."/>
            <person name="Adriaenssens E.M."/>
            <person name="Foster-Nyarko E."/>
            <person name="Jarju S."/>
            <person name="Secka A."/>
            <person name="Antonio M."/>
            <person name="Oren A."/>
            <person name="Chaudhuri R.R."/>
            <person name="La Ragione R."/>
            <person name="Hildebrand F."/>
            <person name="Pallen M.J."/>
        </authorList>
    </citation>
    <scope>NUCLEOTIDE SEQUENCE</scope>
    <source>
        <strain evidence="4">4100</strain>
    </source>
</reference>
<evidence type="ECO:0000256" key="1">
    <source>
        <dbReference type="SAM" id="MobiDB-lite"/>
    </source>
</evidence>
<dbReference type="Gene3D" id="2.60.120.1360">
    <property type="match status" value="1"/>
</dbReference>
<proteinExistence type="predicted"/>
<feature type="chain" id="PRO_5043366302" evidence="2">
    <location>
        <begin position="24"/>
        <end position="494"/>
    </location>
</feature>